<accession>A0A6A8A4H7</accession>
<dbReference type="Pfam" id="PF02586">
    <property type="entry name" value="SRAP"/>
    <property type="match status" value="1"/>
</dbReference>
<sequence length="56" mass="6323">MGVTSCTIITAPAVQHIAHIHTRMPIILDPSCYSVWPRSPRRRSRRGRRNCEPLAG</sequence>
<protein>
    <submittedName>
        <fullName evidence="2">Uncharacterized protein</fullName>
    </submittedName>
</protein>
<keyword evidence="3" id="KW-1185">Reference proteome</keyword>
<dbReference type="Gene3D" id="3.90.1680.10">
    <property type="entry name" value="SOS response associated peptidase-like"/>
    <property type="match status" value="1"/>
</dbReference>
<evidence type="ECO:0000313" key="3">
    <source>
        <dbReference type="Proteomes" id="UP000435138"/>
    </source>
</evidence>
<gene>
    <name evidence="2" type="ORF">GAO09_08655</name>
</gene>
<evidence type="ECO:0000256" key="1">
    <source>
        <dbReference type="SAM" id="MobiDB-lite"/>
    </source>
</evidence>
<dbReference type="SUPFAM" id="SSF143081">
    <property type="entry name" value="BB1717-like"/>
    <property type="match status" value="1"/>
</dbReference>
<comment type="caution">
    <text evidence="2">The sequence shown here is derived from an EMBL/GenBank/DDBJ whole genome shotgun (WGS) entry which is preliminary data.</text>
</comment>
<evidence type="ECO:0000313" key="2">
    <source>
        <dbReference type="EMBL" id="MQY46125.1"/>
    </source>
</evidence>
<feature type="region of interest" description="Disordered" evidence="1">
    <location>
        <begin position="37"/>
        <end position="56"/>
    </location>
</feature>
<dbReference type="EMBL" id="WIXI01000039">
    <property type="protein sequence ID" value="MQY46125.1"/>
    <property type="molecule type" value="Genomic_DNA"/>
</dbReference>
<feature type="compositionally biased region" description="Basic residues" evidence="1">
    <location>
        <begin position="39"/>
        <end position="48"/>
    </location>
</feature>
<dbReference type="InterPro" id="IPR036590">
    <property type="entry name" value="SRAP-like"/>
</dbReference>
<reference evidence="2 3" key="1">
    <citation type="submission" date="2019-11" db="EMBL/GenBank/DDBJ databases">
        <title>Genome analysis of Rhizobacterium cereale a novel genus and species isolated from maize roots in North Spain.</title>
        <authorList>
            <person name="Menendez E."/>
            <person name="Flores-Felix J.D."/>
            <person name="Ramirez-Bahena M.-H."/>
            <person name="Igual J.M."/>
            <person name="Garcia-Fraile P."/>
            <person name="Peix A."/>
            <person name="Velazquez E."/>
        </authorList>
    </citation>
    <scope>NUCLEOTIDE SEQUENCE [LARGE SCALE GENOMIC DNA]</scope>
    <source>
        <strain evidence="2 3">RZME27</strain>
    </source>
</reference>
<proteinExistence type="predicted"/>
<dbReference type="GO" id="GO:0003697">
    <property type="term" value="F:single-stranded DNA binding"/>
    <property type="evidence" value="ECO:0007669"/>
    <property type="project" value="InterPro"/>
</dbReference>
<dbReference type="GO" id="GO:0106300">
    <property type="term" value="P:protein-DNA covalent cross-linking repair"/>
    <property type="evidence" value="ECO:0007669"/>
    <property type="project" value="InterPro"/>
</dbReference>
<name>A0A6A8A4H7_9HYPH</name>
<dbReference type="AlphaFoldDB" id="A0A6A8A4H7"/>
<dbReference type="Proteomes" id="UP000435138">
    <property type="component" value="Unassembled WGS sequence"/>
</dbReference>
<organism evidence="2 3">
    <name type="scientific">Endobacterium cereale</name>
    <dbReference type="NCBI Taxonomy" id="2663029"/>
    <lineage>
        <taxon>Bacteria</taxon>
        <taxon>Pseudomonadati</taxon>
        <taxon>Pseudomonadota</taxon>
        <taxon>Alphaproteobacteria</taxon>
        <taxon>Hyphomicrobiales</taxon>
        <taxon>Rhizobiaceae</taxon>
        <taxon>Endobacterium</taxon>
    </lineage>
</organism>
<dbReference type="InterPro" id="IPR003738">
    <property type="entry name" value="SRAP"/>
</dbReference>